<evidence type="ECO:0000313" key="4">
    <source>
        <dbReference type="Proteomes" id="UP000290582"/>
    </source>
</evidence>
<proteinExistence type="predicted"/>
<dbReference type="OrthoDB" id="329578at2759"/>
<evidence type="ECO:0000313" key="3">
    <source>
        <dbReference type="EMBL" id="VEV54704.1"/>
    </source>
</evidence>
<protein>
    <recommendedName>
        <fullName evidence="5">IMP1-like protein</fullName>
    </recommendedName>
</protein>
<evidence type="ECO:0008006" key="5">
    <source>
        <dbReference type="Google" id="ProtNLM"/>
    </source>
</evidence>
<feature type="domain" description="Immune Mapped Protein 1-like C-terminal" evidence="2">
    <location>
        <begin position="107"/>
        <end position="169"/>
    </location>
</feature>
<sequence>MALCCRNTLDQVKDNKGAYLTFDNASNGSLFITWKKEKVENALLYIRPTKNVPEFKFNCNNGKYELIRNLQSDKKIFFSGICQFIKEAKDIKGKITLLPYLENGFPIKVNIYFLKGNNVVQLKSGESFDLEGVDASTVLPYGSSSLQVKTMSKDMFVGKGNSEGASISF</sequence>
<dbReference type="KEGG" id="pvv:PVVCY_0201420"/>
<evidence type="ECO:0000259" key="2">
    <source>
        <dbReference type="Pfam" id="PF18591"/>
    </source>
</evidence>
<dbReference type="InterPro" id="IPR040955">
    <property type="entry name" value="IMP2_N"/>
</dbReference>
<dbReference type="Proteomes" id="UP000290582">
    <property type="component" value="Chromosome PVVCY_02"/>
</dbReference>
<dbReference type="RefSeq" id="XP_008626292.2">
    <property type="nucleotide sequence ID" value="XM_008628070.2"/>
</dbReference>
<dbReference type="GeneID" id="19962638"/>
<accession>A0A449BMQ1</accession>
<evidence type="ECO:0000259" key="1">
    <source>
        <dbReference type="Pfam" id="PF18590"/>
    </source>
</evidence>
<feature type="domain" description="Immune mapped protein 2 N-terminal" evidence="1">
    <location>
        <begin position="16"/>
        <end position="98"/>
    </location>
</feature>
<dbReference type="Pfam" id="PF18590">
    <property type="entry name" value="IMP2_N"/>
    <property type="match status" value="1"/>
</dbReference>
<dbReference type="EMBL" id="LR215058">
    <property type="protein sequence ID" value="VEV54704.1"/>
    <property type="molecule type" value="Genomic_DNA"/>
</dbReference>
<dbReference type="Pfam" id="PF18591">
    <property type="entry name" value="IMP2_C"/>
    <property type="match status" value="1"/>
</dbReference>
<reference evidence="3 4" key="1">
    <citation type="submission" date="2019-01" db="EMBL/GenBank/DDBJ databases">
        <authorList>
            <person name="Ramaprasad A."/>
        </authorList>
    </citation>
    <scope>NUCLEOTIDE SEQUENCE [LARGE SCALE GENOMIC DNA]</scope>
</reference>
<organism evidence="3 4">
    <name type="scientific">Plasmodium vinckei vinckei</name>
    <dbReference type="NCBI Taxonomy" id="54757"/>
    <lineage>
        <taxon>Eukaryota</taxon>
        <taxon>Sar</taxon>
        <taxon>Alveolata</taxon>
        <taxon>Apicomplexa</taxon>
        <taxon>Aconoidasida</taxon>
        <taxon>Haemosporida</taxon>
        <taxon>Plasmodiidae</taxon>
        <taxon>Plasmodium</taxon>
        <taxon>Plasmodium (Vinckeia)</taxon>
    </lineage>
</organism>
<dbReference type="VEuPathDB" id="PlasmoDB:PVVCY_0201420"/>
<dbReference type="AlphaFoldDB" id="A0A449BMQ1"/>
<name>A0A449BMQ1_PLAVN</name>
<dbReference type="InterPro" id="IPR040785">
    <property type="entry name" value="IMP1-like_C"/>
</dbReference>
<gene>
    <name evidence="3" type="ORF">PVVCY_0201420</name>
</gene>